<evidence type="ECO:0000256" key="1">
    <source>
        <dbReference type="SAM" id="SignalP"/>
    </source>
</evidence>
<dbReference type="Gene3D" id="2.40.160.20">
    <property type="match status" value="1"/>
</dbReference>
<keyword evidence="1" id="KW-0732">Signal</keyword>
<name>A0A7K0EPW3_9BACT</name>
<dbReference type="RefSeq" id="WP_154177235.1">
    <property type="nucleotide sequence ID" value="NZ_WJXZ01000013.1"/>
</dbReference>
<dbReference type="EMBL" id="WJXZ01000013">
    <property type="protein sequence ID" value="MRS63870.1"/>
    <property type="molecule type" value="Genomic_DNA"/>
</dbReference>
<dbReference type="OrthoDB" id="1161695at2"/>
<reference evidence="2 3" key="1">
    <citation type="journal article" date="2018" name="Antonie Van Leeuwenhoek">
        <title>Larkinella terrae sp. nov., isolated from soil on Jeju Island, South Korea.</title>
        <authorList>
            <person name="Ten L.N."/>
            <person name="Jeon J."/>
            <person name="Park S.J."/>
            <person name="Park S."/>
            <person name="Lee S.Y."/>
            <person name="Kim M.K."/>
            <person name="Jung H.Y."/>
        </authorList>
    </citation>
    <scope>NUCLEOTIDE SEQUENCE [LARGE SCALE GENOMIC DNA]</scope>
    <source>
        <strain evidence="2 3">KCTC 52001</strain>
    </source>
</reference>
<evidence type="ECO:0000313" key="3">
    <source>
        <dbReference type="Proteomes" id="UP000441754"/>
    </source>
</evidence>
<organism evidence="2 3">
    <name type="scientific">Larkinella terrae</name>
    <dbReference type="NCBI Taxonomy" id="2025311"/>
    <lineage>
        <taxon>Bacteria</taxon>
        <taxon>Pseudomonadati</taxon>
        <taxon>Bacteroidota</taxon>
        <taxon>Cytophagia</taxon>
        <taxon>Cytophagales</taxon>
        <taxon>Spirosomataceae</taxon>
        <taxon>Larkinella</taxon>
    </lineage>
</organism>
<dbReference type="InterPro" id="IPR011250">
    <property type="entry name" value="OMP/PagP_B-barrel"/>
</dbReference>
<gene>
    <name evidence="2" type="ORF">GJJ30_21400</name>
</gene>
<evidence type="ECO:0000313" key="2">
    <source>
        <dbReference type="EMBL" id="MRS63870.1"/>
    </source>
</evidence>
<keyword evidence="3" id="KW-1185">Reference proteome</keyword>
<dbReference type="AlphaFoldDB" id="A0A7K0EPW3"/>
<dbReference type="Proteomes" id="UP000441754">
    <property type="component" value="Unassembled WGS sequence"/>
</dbReference>
<accession>A0A7K0EPW3</accession>
<dbReference type="SUPFAM" id="SSF56925">
    <property type="entry name" value="OMPA-like"/>
    <property type="match status" value="1"/>
</dbReference>
<sequence length="191" mass="20451">MKTLTIFSAMLISFAVSAQDYKPLKVNISAGKAQISGKSEGGFLVSVEPRYGKSNYFDLGLRLEAAGAQRLLQINGQQQKSEAKFFGSGLLTGNFYLTGAGLRPYIGAGVGLYQFGRVTFGDIPESERVDFDPSTRFGGMIRAGLKLGHINAAVEYNMVSASKYTINGDPLKATNNYVGFKIGLDLGGGKK</sequence>
<feature type="signal peptide" evidence="1">
    <location>
        <begin position="1"/>
        <end position="18"/>
    </location>
</feature>
<evidence type="ECO:0008006" key="4">
    <source>
        <dbReference type="Google" id="ProtNLM"/>
    </source>
</evidence>
<protein>
    <recommendedName>
        <fullName evidence="4">Outer membrane beta-barrel protein</fullName>
    </recommendedName>
</protein>
<proteinExistence type="predicted"/>
<feature type="chain" id="PRO_5029599021" description="Outer membrane beta-barrel protein" evidence="1">
    <location>
        <begin position="19"/>
        <end position="191"/>
    </location>
</feature>
<comment type="caution">
    <text evidence="2">The sequence shown here is derived from an EMBL/GenBank/DDBJ whole genome shotgun (WGS) entry which is preliminary data.</text>
</comment>